<evidence type="ECO:0000313" key="1">
    <source>
        <dbReference type="EMBL" id="ACN25843.1"/>
    </source>
</evidence>
<name>C0HFP0_MAIZE</name>
<protein>
    <submittedName>
        <fullName evidence="1">Uncharacterized protein</fullName>
    </submittedName>
</protein>
<reference evidence="1" key="1">
    <citation type="journal article" date="2009" name="PLoS Genet.">
        <title>Sequencing, mapping, and analysis of 27,455 maize full-length cDNAs.</title>
        <authorList>
            <person name="Soderlund C."/>
            <person name="Descour A."/>
            <person name="Kudrna D."/>
            <person name="Bomhoff M."/>
            <person name="Boyd L."/>
            <person name="Currie J."/>
            <person name="Angelova A."/>
            <person name="Collura K."/>
            <person name="Wissotski M."/>
            <person name="Ashley E."/>
            <person name="Morrow D."/>
            <person name="Fernandes J."/>
            <person name="Walbot V."/>
            <person name="Yu Y."/>
        </authorList>
    </citation>
    <scope>NUCLEOTIDE SEQUENCE</scope>
    <source>
        <strain evidence="1">B73</strain>
    </source>
</reference>
<organism evidence="1">
    <name type="scientific">Zea mays</name>
    <name type="common">Maize</name>
    <dbReference type="NCBI Taxonomy" id="4577"/>
    <lineage>
        <taxon>Eukaryota</taxon>
        <taxon>Viridiplantae</taxon>
        <taxon>Streptophyta</taxon>
        <taxon>Embryophyta</taxon>
        <taxon>Tracheophyta</taxon>
        <taxon>Spermatophyta</taxon>
        <taxon>Magnoliopsida</taxon>
        <taxon>Liliopsida</taxon>
        <taxon>Poales</taxon>
        <taxon>Poaceae</taxon>
        <taxon>PACMAD clade</taxon>
        <taxon>Panicoideae</taxon>
        <taxon>Andropogonodae</taxon>
        <taxon>Andropogoneae</taxon>
        <taxon>Tripsacinae</taxon>
        <taxon>Zea</taxon>
    </lineage>
</organism>
<proteinExistence type="evidence at transcript level"/>
<reference evidence="1" key="2">
    <citation type="submission" date="2012-06" db="EMBL/GenBank/DDBJ databases">
        <authorList>
            <person name="Yu Y."/>
            <person name="Currie J."/>
            <person name="Lomeli R."/>
            <person name="Angelova A."/>
            <person name="Collura K."/>
            <person name="Wissotski M."/>
            <person name="Campos D."/>
            <person name="Kudrna D."/>
            <person name="Golser W."/>
            <person name="Ashely E."/>
            <person name="Descour A."/>
            <person name="Fernandes J."/>
            <person name="Soderlund C."/>
            <person name="Walbot V."/>
        </authorList>
    </citation>
    <scope>NUCLEOTIDE SEQUENCE</scope>
    <source>
        <strain evidence="1">B73</strain>
    </source>
</reference>
<dbReference type="AlphaFoldDB" id="C0HFP0"/>
<accession>C0HFP0</accession>
<sequence length="26" mass="2964">MRLTTYLTATTNYRSCCKPLVQKASN</sequence>
<dbReference type="EMBL" id="BT061146">
    <property type="protein sequence ID" value="ACN25843.1"/>
    <property type="molecule type" value="mRNA"/>
</dbReference>